<reference evidence="3" key="1">
    <citation type="submission" date="2023-06" db="EMBL/GenBank/DDBJ databases">
        <title>Genome-scale phylogeny and comparative genomics of the fungal order Sordariales.</title>
        <authorList>
            <consortium name="Lawrence Berkeley National Laboratory"/>
            <person name="Hensen N."/>
            <person name="Bonometti L."/>
            <person name="Westerberg I."/>
            <person name="Brannstrom I.O."/>
            <person name="Guillou S."/>
            <person name="Cros-Aarteil S."/>
            <person name="Calhoun S."/>
            <person name="Haridas S."/>
            <person name="Kuo A."/>
            <person name="Mondo S."/>
            <person name="Pangilinan J."/>
            <person name="Riley R."/>
            <person name="Labutti K."/>
            <person name="Andreopoulos B."/>
            <person name="Lipzen A."/>
            <person name="Chen C."/>
            <person name="Yanf M."/>
            <person name="Daum C."/>
            <person name="Ng V."/>
            <person name="Clum A."/>
            <person name="Steindorff A."/>
            <person name="Ohm R."/>
            <person name="Martin F."/>
            <person name="Silar P."/>
            <person name="Natvig D."/>
            <person name="Lalanne C."/>
            <person name="Gautier V."/>
            <person name="Ament-Velasquez S.L."/>
            <person name="Kruys A."/>
            <person name="Hutchinson M.I."/>
            <person name="Powell A.J."/>
            <person name="Barry K."/>
            <person name="Miller A.N."/>
            <person name="Grigoriev I.V."/>
            <person name="Debuchy R."/>
            <person name="Gladieux P."/>
            <person name="Thoren M.H."/>
            <person name="Johannesson H."/>
        </authorList>
    </citation>
    <scope>NUCLEOTIDE SEQUENCE</scope>
    <source>
        <strain evidence="3">CBS 606.72</strain>
    </source>
</reference>
<sequence length="171" mass="17247">MRVSVLSAAALAFGLASASIPAAPVSDIPLPETSICEEDLSSVLPTPAPSSKPIHWTTSTILSTSTFTVTKCPPTVTKCPAESVVIETAVITVGTTVCPVSEDVPVPTWTIKKPVGTAPPVWAPEPTKPPVWSSGGLPPKPEPTKAVPVTAGAGRAAVPAMAAVALVAALL</sequence>
<evidence type="ECO:0000313" key="3">
    <source>
        <dbReference type="EMBL" id="KAK0627526.1"/>
    </source>
</evidence>
<evidence type="ECO:0000256" key="1">
    <source>
        <dbReference type="SAM" id="MobiDB-lite"/>
    </source>
</evidence>
<dbReference type="Proteomes" id="UP001175000">
    <property type="component" value="Unassembled WGS sequence"/>
</dbReference>
<proteinExistence type="predicted"/>
<evidence type="ECO:0000313" key="4">
    <source>
        <dbReference type="Proteomes" id="UP001175000"/>
    </source>
</evidence>
<name>A0AA39X582_9PEZI</name>
<feature type="region of interest" description="Disordered" evidence="1">
    <location>
        <begin position="122"/>
        <end position="143"/>
    </location>
</feature>
<dbReference type="EMBL" id="JAULSU010000002">
    <property type="protein sequence ID" value="KAK0627526.1"/>
    <property type="molecule type" value="Genomic_DNA"/>
</dbReference>
<feature type="signal peptide" evidence="2">
    <location>
        <begin position="1"/>
        <end position="18"/>
    </location>
</feature>
<comment type="caution">
    <text evidence="3">The sequence shown here is derived from an EMBL/GenBank/DDBJ whole genome shotgun (WGS) entry which is preliminary data.</text>
</comment>
<accession>A0AA39X582</accession>
<keyword evidence="4" id="KW-1185">Reference proteome</keyword>
<feature type="chain" id="PRO_5041378764" evidence="2">
    <location>
        <begin position="19"/>
        <end position="171"/>
    </location>
</feature>
<evidence type="ECO:0000256" key="2">
    <source>
        <dbReference type="SAM" id="SignalP"/>
    </source>
</evidence>
<gene>
    <name evidence="3" type="ORF">B0T14DRAFT_563324</name>
</gene>
<dbReference type="AlphaFoldDB" id="A0AA39X582"/>
<organism evidence="3 4">
    <name type="scientific">Immersiella caudata</name>
    <dbReference type="NCBI Taxonomy" id="314043"/>
    <lineage>
        <taxon>Eukaryota</taxon>
        <taxon>Fungi</taxon>
        <taxon>Dikarya</taxon>
        <taxon>Ascomycota</taxon>
        <taxon>Pezizomycotina</taxon>
        <taxon>Sordariomycetes</taxon>
        <taxon>Sordariomycetidae</taxon>
        <taxon>Sordariales</taxon>
        <taxon>Lasiosphaeriaceae</taxon>
        <taxon>Immersiella</taxon>
    </lineage>
</organism>
<keyword evidence="2" id="KW-0732">Signal</keyword>
<protein>
    <submittedName>
        <fullName evidence="3">Uncharacterized protein</fullName>
    </submittedName>
</protein>